<evidence type="ECO:0000313" key="1">
    <source>
        <dbReference type="EMBL" id="KPZ06889.1"/>
    </source>
</evidence>
<reference evidence="1 2" key="1">
    <citation type="submission" date="2015-09" db="EMBL/GenBank/DDBJ databases">
        <title>Genome announcement of multiple Pseudomonas syringae strains.</title>
        <authorList>
            <person name="Thakur S."/>
            <person name="Wang P.W."/>
            <person name="Gong Y."/>
            <person name="Weir B.S."/>
            <person name="Guttman D.S."/>
        </authorList>
    </citation>
    <scope>NUCLEOTIDE SEQUENCE [LARGE SCALE GENOMIC DNA]</scope>
    <source>
        <strain evidence="1 2">ICMP9151</strain>
    </source>
</reference>
<dbReference type="Proteomes" id="UP000050523">
    <property type="component" value="Unassembled WGS sequence"/>
</dbReference>
<proteinExistence type="predicted"/>
<evidence type="ECO:0000313" key="2">
    <source>
        <dbReference type="Proteomes" id="UP000050523"/>
    </source>
</evidence>
<comment type="caution">
    <text evidence="1">The sequence shown here is derived from an EMBL/GenBank/DDBJ whole genome shotgun (WGS) entry which is preliminary data.</text>
</comment>
<sequence length="181" mass="19308">MFAPLLPRRLLITAVRSSTNSGTPSWAAIQRAVMVFPTPGAPTNADDLVGCRPRESSLLVCFLSLISCARLACTTLSSMGAGNSGPSLKTLRSDSFDSPSTGNTLPSIFDGTSRRMKCPLPLGAMVRRKVSNCSASSGSIPRYCLTRRATKSRTSSFFSLRASLATWTKSDFTLVNSSAFI</sequence>
<dbReference type="AlphaFoldDB" id="A0AA40P8F6"/>
<gene>
    <name evidence="1" type="ORF">ALO43_200069</name>
</gene>
<organism evidence="1 2">
    <name type="scientific">Pseudomonas tremae</name>
    <dbReference type="NCBI Taxonomy" id="200454"/>
    <lineage>
        <taxon>Bacteria</taxon>
        <taxon>Pseudomonadati</taxon>
        <taxon>Pseudomonadota</taxon>
        <taxon>Gammaproteobacteria</taxon>
        <taxon>Pseudomonadales</taxon>
        <taxon>Pseudomonadaceae</taxon>
        <taxon>Pseudomonas</taxon>
    </lineage>
</organism>
<protein>
    <submittedName>
        <fullName evidence="1">Uncharacterized protein</fullName>
    </submittedName>
</protein>
<dbReference type="EMBL" id="LJRO01000047">
    <property type="protein sequence ID" value="KPZ06889.1"/>
    <property type="molecule type" value="Genomic_DNA"/>
</dbReference>
<accession>A0AA40P8F6</accession>
<name>A0AA40P8F6_9PSED</name>